<dbReference type="GO" id="GO:0015074">
    <property type="term" value="P:DNA integration"/>
    <property type="evidence" value="ECO:0007669"/>
    <property type="project" value="UniProtKB-KW"/>
</dbReference>
<accession>A0A1L7GTV5</accession>
<dbReference type="Gene3D" id="1.10.150.130">
    <property type="match status" value="1"/>
</dbReference>
<reference evidence="8 9" key="1">
    <citation type="submission" date="2016-12" db="EMBL/GenBank/DDBJ databases">
        <title>Complete Genome Sequence of Lactobacillus fermentum Strain SNUV175, a Probiotic for Treatment of Bacterial Vaginosis.</title>
        <authorList>
            <person name="Lee S."/>
            <person name="You H.J."/>
            <person name="Kwon B."/>
            <person name="Ko G."/>
        </authorList>
    </citation>
    <scope>NUCLEOTIDE SEQUENCE [LARGE SCALE GENOMIC DNA]</scope>
    <source>
        <strain evidence="8 9">SNUV175</strain>
    </source>
</reference>
<dbReference type="EMBL" id="CP019030">
    <property type="protein sequence ID" value="APU45421.1"/>
    <property type="molecule type" value="Genomic_DNA"/>
</dbReference>
<evidence type="ECO:0000313" key="8">
    <source>
        <dbReference type="EMBL" id="APU45421.1"/>
    </source>
</evidence>
<keyword evidence="4" id="KW-0233">DNA recombination</keyword>
<keyword evidence="2" id="KW-0229">DNA integration</keyword>
<dbReference type="PROSITE" id="PS51898">
    <property type="entry name" value="TYR_RECOMBINASE"/>
    <property type="match status" value="1"/>
</dbReference>
<dbReference type="InterPro" id="IPR028259">
    <property type="entry name" value="AP2-like_int_N"/>
</dbReference>
<evidence type="ECO:0000256" key="5">
    <source>
        <dbReference type="PROSITE-ProRule" id="PRU01248"/>
    </source>
</evidence>
<dbReference type="InterPro" id="IPR013762">
    <property type="entry name" value="Integrase-like_cat_sf"/>
</dbReference>
<evidence type="ECO:0000256" key="4">
    <source>
        <dbReference type="ARBA" id="ARBA00023172"/>
    </source>
</evidence>
<evidence type="ECO:0000256" key="2">
    <source>
        <dbReference type="ARBA" id="ARBA00022908"/>
    </source>
</evidence>
<protein>
    <submittedName>
        <fullName evidence="8">Site-specific integrase</fullName>
    </submittedName>
</protein>
<evidence type="ECO:0000259" key="6">
    <source>
        <dbReference type="PROSITE" id="PS51898"/>
    </source>
</evidence>
<dbReference type="SMR" id="A0A1L7GTV5"/>
<proteinExistence type="inferred from homology"/>
<dbReference type="InterPro" id="IPR010998">
    <property type="entry name" value="Integrase_recombinase_N"/>
</dbReference>
<keyword evidence="3 5" id="KW-0238">DNA-binding</keyword>
<feature type="domain" description="Core-binding (CB)" evidence="7">
    <location>
        <begin position="59"/>
        <end position="140"/>
    </location>
</feature>
<dbReference type="OrthoDB" id="9803188at2"/>
<dbReference type="InterPro" id="IPR011010">
    <property type="entry name" value="DNA_brk_join_enz"/>
</dbReference>
<evidence type="ECO:0000256" key="1">
    <source>
        <dbReference type="ARBA" id="ARBA00008857"/>
    </source>
</evidence>
<dbReference type="AlphaFoldDB" id="A0A1L7GTV5"/>
<dbReference type="Gene3D" id="1.10.443.10">
    <property type="entry name" value="Intergrase catalytic core"/>
    <property type="match status" value="1"/>
</dbReference>
<dbReference type="Pfam" id="PF14657">
    <property type="entry name" value="Arm-DNA-bind_4"/>
    <property type="match status" value="1"/>
</dbReference>
<dbReference type="InterPro" id="IPR044068">
    <property type="entry name" value="CB"/>
</dbReference>
<dbReference type="PROSITE" id="PS51900">
    <property type="entry name" value="CB"/>
    <property type="match status" value="1"/>
</dbReference>
<dbReference type="PANTHER" id="PTHR30349:SF64">
    <property type="entry name" value="PROPHAGE INTEGRASE INTD-RELATED"/>
    <property type="match status" value="1"/>
</dbReference>
<feature type="domain" description="Tyr recombinase" evidence="6">
    <location>
        <begin position="163"/>
        <end position="352"/>
    </location>
</feature>
<dbReference type="InterPro" id="IPR002104">
    <property type="entry name" value="Integrase_catalytic"/>
</dbReference>
<dbReference type="Proteomes" id="UP000185427">
    <property type="component" value="Chromosome"/>
</dbReference>
<name>A0A1L7GTV5_LIMFE</name>
<sequence length="373" mass="42731">MAQIIKKGPSYMVRVTWRDEDGKQHKKSKSGFKTKAEARKAGAEMESSKYHGVLSTADPIFTDYYQNWYETYKHHQSSRATQDFYRYCINVVNDYFGRRKISIIDRATYQRFLNDFGKSHSKNTASKMNAYIRVAVKNAVLDNVIPADFTEGTTIVWDKTRTRQVEYLNMEEINRLVALVKESLSPGFPVRYMILTAVYTGMRLSEIAALTWDDLNLPFKTIEISKSWDFKGRTFKDTKTKSSRRIIRVNQELLDCLVELKANGHDLVFARKDGSVCGSSSANRTLRLFLDKLNLDKPGFHFHSLRHSHVAYLLANGVPLYAISKRLGHSNMTTTANRYAYLIDEFKARSDDQIERALVSLGVPDGVPTSLFL</sequence>
<evidence type="ECO:0000259" key="7">
    <source>
        <dbReference type="PROSITE" id="PS51900"/>
    </source>
</evidence>
<organism evidence="8 9">
    <name type="scientific">Limosilactobacillus fermentum</name>
    <name type="common">Lactobacillus fermentum</name>
    <dbReference type="NCBI Taxonomy" id="1613"/>
    <lineage>
        <taxon>Bacteria</taxon>
        <taxon>Bacillati</taxon>
        <taxon>Bacillota</taxon>
        <taxon>Bacilli</taxon>
        <taxon>Lactobacillales</taxon>
        <taxon>Lactobacillaceae</taxon>
        <taxon>Limosilactobacillus</taxon>
    </lineage>
</organism>
<evidence type="ECO:0000256" key="3">
    <source>
        <dbReference type="ARBA" id="ARBA00023125"/>
    </source>
</evidence>
<dbReference type="GO" id="GO:0006310">
    <property type="term" value="P:DNA recombination"/>
    <property type="evidence" value="ECO:0007669"/>
    <property type="project" value="UniProtKB-KW"/>
</dbReference>
<gene>
    <name evidence="8" type="ORF">BUW47_02725</name>
</gene>
<dbReference type="InterPro" id="IPR050090">
    <property type="entry name" value="Tyrosine_recombinase_XerCD"/>
</dbReference>
<dbReference type="SUPFAM" id="SSF56349">
    <property type="entry name" value="DNA breaking-rejoining enzymes"/>
    <property type="match status" value="1"/>
</dbReference>
<dbReference type="PANTHER" id="PTHR30349">
    <property type="entry name" value="PHAGE INTEGRASE-RELATED"/>
    <property type="match status" value="1"/>
</dbReference>
<dbReference type="GO" id="GO:0003677">
    <property type="term" value="F:DNA binding"/>
    <property type="evidence" value="ECO:0007669"/>
    <property type="project" value="UniProtKB-UniRule"/>
</dbReference>
<dbReference type="Pfam" id="PF00589">
    <property type="entry name" value="Phage_integrase"/>
    <property type="match status" value="1"/>
</dbReference>
<comment type="similarity">
    <text evidence="1">Belongs to the 'phage' integrase family.</text>
</comment>
<evidence type="ECO:0000313" key="9">
    <source>
        <dbReference type="Proteomes" id="UP000185427"/>
    </source>
</evidence>
<dbReference type="InterPro" id="IPR004107">
    <property type="entry name" value="Integrase_SAM-like_N"/>
</dbReference>
<dbReference type="RefSeq" id="WP_075667211.1">
    <property type="nucleotide sequence ID" value="NZ_CP019030.1"/>
</dbReference>
<dbReference type="Pfam" id="PF14659">
    <property type="entry name" value="Phage_int_SAM_3"/>
    <property type="match status" value="1"/>
</dbReference>
<dbReference type="CDD" id="cd01189">
    <property type="entry name" value="INT_ICEBs1_C_like"/>
    <property type="match status" value="1"/>
</dbReference>